<dbReference type="FunFam" id="2.30.29.30:FF:000324">
    <property type="entry name" value="Phosphoinositide-dependent kinase 1, isoform F"/>
    <property type="match status" value="1"/>
</dbReference>
<keyword evidence="10" id="KW-0418">Kinase</keyword>
<comment type="similarity">
    <text evidence="2">Belongs to the protein kinase superfamily. AGC Ser/Thr protein kinase family. PDPK1 subfamily.</text>
</comment>
<dbReference type="CDD" id="cd01262">
    <property type="entry name" value="PH_PDK1"/>
    <property type="match status" value="1"/>
</dbReference>
<dbReference type="InterPro" id="IPR000719">
    <property type="entry name" value="Prot_kinase_dom"/>
</dbReference>
<dbReference type="Gene3D" id="2.30.29.30">
    <property type="entry name" value="Pleckstrin-homology domain (PH domain)/Phosphotyrosine-binding domain (PTB)"/>
    <property type="match status" value="1"/>
</dbReference>
<evidence type="ECO:0000256" key="7">
    <source>
        <dbReference type="ARBA" id="ARBA00022527"/>
    </source>
</evidence>
<dbReference type="PANTHER" id="PTHR24356">
    <property type="entry name" value="SERINE/THREONINE-PROTEIN KINASE"/>
    <property type="match status" value="1"/>
</dbReference>
<dbReference type="FunFam" id="1.10.510.10:FF:000405">
    <property type="entry name" value="Mitogen-activated protein kinase"/>
    <property type="match status" value="1"/>
</dbReference>
<dbReference type="GO" id="GO:0005524">
    <property type="term" value="F:ATP binding"/>
    <property type="evidence" value="ECO:0007669"/>
    <property type="project" value="UniProtKB-UniRule"/>
</dbReference>
<dbReference type="InterPro" id="IPR039046">
    <property type="entry name" value="PDPK1"/>
</dbReference>
<evidence type="ECO:0000256" key="6">
    <source>
        <dbReference type="ARBA" id="ARBA00022490"/>
    </source>
</evidence>
<dbReference type="PROSITE" id="PS50011">
    <property type="entry name" value="PROTEIN_KINASE_DOM"/>
    <property type="match status" value="1"/>
</dbReference>
<dbReference type="EMBL" id="GDRN01103741">
    <property type="protein sequence ID" value="JAI58028.1"/>
    <property type="molecule type" value="Transcribed_RNA"/>
</dbReference>
<comment type="catalytic activity">
    <reaction evidence="12">
        <text>L-threonyl-[protein] + ATP = O-phospho-L-threonyl-[protein] + ADP + H(+)</text>
        <dbReference type="Rhea" id="RHEA:46608"/>
        <dbReference type="Rhea" id="RHEA-COMP:11060"/>
        <dbReference type="Rhea" id="RHEA-COMP:11605"/>
        <dbReference type="ChEBI" id="CHEBI:15378"/>
        <dbReference type="ChEBI" id="CHEBI:30013"/>
        <dbReference type="ChEBI" id="CHEBI:30616"/>
        <dbReference type="ChEBI" id="CHEBI:61977"/>
        <dbReference type="ChEBI" id="CHEBI:456216"/>
        <dbReference type="EC" id="2.7.11.1"/>
    </reaction>
</comment>
<dbReference type="SUPFAM" id="SSF56112">
    <property type="entry name" value="Protein kinase-like (PK-like)"/>
    <property type="match status" value="1"/>
</dbReference>
<dbReference type="GO" id="GO:0004674">
    <property type="term" value="F:protein serine/threonine kinase activity"/>
    <property type="evidence" value="ECO:0007669"/>
    <property type="project" value="UniProtKB-KW"/>
</dbReference>
<feature type="binding site" evidence="14">
    <location>
        <position position="71"/>
    </location>
    <ligand>
        <name>ATP</name>
        <dbReference type="ChEBI" id="CHEBI:30616"/>
    </ligand>
</feature>
<evidence type="ECO:0000256" key="8">
    <source>
        <dbReference type="ARBA" id="ARBA00022679"/>
    </source>
</evidence>
<dbReference type="GO" id="GO:1901701">
    <property type="term" value="P:cellular response to oxygen-containing compound"/>
    <property type="evidence" value="ECO:0007669"/>
    <property type="project" value="UniProtKB-ARBA"/>
</dbReference>
<protein>
    <recommendedName>
        <fullName evidence="4">3-phosphoinositide-dependent protein kinase 1</fullName>
        <ecNumber evidence="3">2.7.11.1</ecNumber>
    </recommendedName>
</protein>
<feature type="compositionally biased region" description="Basic and acidic residues" evidence="15">
    <location>
        <begin position="24"/>
        <end position="34"/>
    </location>
</feature>
<evidence type="ECO:0000256" key="11">
    <source>
        <dbReference type="ARBA" id="ARBA00022840"/>
    </source>
</evidence>
<dbReference type="GO" id="GO:0048638">
    <property type="term" value="P:regulation of developmental growth"/>
    <property type="evidence" value="ECO:0007669"/>
    <property type="project" value="UniProtKB-ARBA"/>
</dbReference>
<keyword evidence="11 14" id="KW-0067">ATP-binding</keyword>
<dbReference type="InterPro" id="IPR008271">
    <property type="entry name" value="Ser/Thr_kinase_AS"/>
</dbReference>
<dbReference type="InterPro" id="IPR033931">
    <property type="entry name" value="PDK1-typ_PH"/>
</dbReference>
<dbReference type="InterPro" id="IPR017441">
    <property type="entry name" value="Protein_kinase_ATP_BS"/>
</dbReference>
<dbReference type="InterPro" id="IPR011993">
    <property type="entry name" value="PH-like_dom_sf"/>
</dbReference>
<comment type="catalytic activity">
    <reaction evidence="13">
        <text>L-seryl-[protein] + ATP = O-phospho-L-seryl-[protein] + ADP + H(+)</text>
        <dbReference type="Rhea" id="RHEA:17989"/>
        <dbReference type="Rhea" id="RHEA-COMP:9863"/>
        <dbReference type="Rhea" id="RHEA-COMP:11604"/>
        <dbReference type="ChEBI" id="CHEBI:15378"/>
        <dbReference type="ChEBI" id="CHEBI:29999"/>
        <dbReference type="ChEBI" id="CHEBI:30616"/>
        <dbReference type="ChEBI" id="CHEBI:83421"/>
        <dbReference type="ChEBI" id="CHEBI:456216"/>
        <dbReference type="EC" id="2.7.11.1"/>
    </reaction>
</comment>
<feature type="domain" description="Protein kinase" evidence="16">
    <location>
        <begin position="42"/>
        <end position="316"/>
    </location>
</feature>
<keyword evidence="9 14" id="KW-0547">Nucleotide-binding</keyword>
<dbReference type="Pfam" id="PF00069">
    <property type="entry name" value="Pkinase"/>
    <property type="match status" value="1"/>
</dbReference>
<evidence type="ECO:0000256" key="1">
    <source>
        <dbReference type="ARBA" id="ARBA00004496"/>
    </source>
</evidence>
<evidence type="ECO:0000256" key="14">
    <source>
        <dbReference type="PROSITE-ProRule" id="PRU10141"/>
    </source>
</evidence>
<dbReference type="Gene3D" id="3.30.200.20">
    <property type="entry name" value="Phosphorylase Kinase, domain 1"/>
    <property type="match status" value="1"/>
</dbReference>
<evidence type="ECO:0000256" key="9">
    <source>
        <dbReference type="ARBA" id="ARBA00022741"/>
    </source>
</evidence>
<evidence type="ECO:0000256" key="5">
    <source>
        <dbReference type="ARBA" id="ARBA00022473"/>
    </source>
</evidence>
<evidence type="ECO:0000256" key="3">
    <source>
        <dbReference type="ARBA" id="ARBA00012513"/>
    </source>
</evidence>
<evidence type="ECO:0000256" key="2">
    <source>
        <dbReference type="ARBA" id="ARBA00010006"/>
    </source>
</evidence>
<dbReference type="FunFam" id="1.10.510.10:FF:000587">
    <property type="entry name" value="Phosphoinositide-dependent kinase 1, isoform F"/>
    <property type="match status" value="1"/>
</dbReference>
<keyword evidence="6" id="KW-0963">Cytoplasm</keyword>
<dbReference type="PROSITE" id="PS00107">
    <property type="entry name" value="PROTEIN_KINASE_ATP"/>
    <property type="match status" value="1"/>
</dbReference>
<keyword evidence="7" id="KW-0723">Serine/threonine-protein kinase</keyword>
<dbReference type="InterPro" id="IPR050236">
    <property type="entry name" value="Ser_Thr_kinase_AGC"/>
</dbReference>
<dbReference type="SUPFAM" id="SSF50729">
    <property type="entry name" value="PH domain-like"/>
    <property type="match status" value="1"/>
</dbReference>
<reference evidence="17" key="1">
    <citation type="submission" date="2015-09" db="EMBL/GenBank/DDBJ databases">
        <title>Scylla olivacea transcriptome.</title>
        <authorList>
            <person name="Ikhwanuddin M."/>
        </authorList>
    </citation>
    <scope>NUCLEOTIDE SEQUENCE</scope>
</reference>
<accession>A0A0P4VRU3</accession>
<dbReference type="FunFam" id="3.30.200.20:FF:000191">
    <property type="entry name" value="3-phosphoinositide-dependent protein kinase 2-like"/>
    <property type="match status" value="1"/>
</dbReference>
<dbReference type="PROSITE" id="PS00108">
    <property type="entry name" value="PROTEIN_KINASE_ST"/>
    <property type="match status" value="1"/>
</dbReference>
<dbReference type="SMART" id="SM00220">
    <property type="entry name" value="S_TKc"/>
    <property type="match status" value="1"/>
</dbReference>
<organism evidence="17">
    <name type="scientific">Scylla olivacea</name>
    <name type="common">Orange mud crab</name>
    <name type="synonym">Cancer olivacea</name>
    <dbReference type="NCBI Taxonomy" id="85551"/>
    <lineage>
        <taxon>Eukaryota</taxon>
        <taxon>Metazoa</taxon>
        <taxon>Ecdysozoa</taxon>
        <taxon>Arthropoda</taxon>
        <taxon>Crustacea</taxon>
        <taxon>Multicrustacea</taxon>
        <taxon>Malacostraca</taxon>
        <taxon>Eumalacostraca</taxon>
        <taxon>Eucarida</taxon>
        <taxon>Decapoda</taxon>
        <taxon>Pleocyemata</taxon>
        <taxon>Brachyura</taxon>
        <taxon>Eubrachyura</taxon>
        <taxon>Portunoidea</taxon>
        <taxon>Portunidae</taxon>
        <taxon>Portuninae</taxon>
        <taxon>Scylla</taxon>
    </lineage>
</organism>
<evidence type="ECO:0000256" key="12">
    <source>
        <dbReference type="ARBA" id="ARBA00047899"/>
    </source>
</evidence>
<keyword evidence="5" id="KW-0217">Developmental protein</keyword>
<dbReference type="Pfam" id="PF14593">
    <property type="entry name" value="PH_3"/>
    <property type="match status" value="1"/>
</dbReference>
<dbReference type="GO" id="GO:0035556">
    <property type="term" value="P:intracellular signal transduction"/>
    <property type="evidence" value="ECO:0007669"/>
    <property type="project" value="TreeGrafter"/>
</dbReference>
<dbReference type="AlphaFoldDB" id="A0A0P4VRU3"/>
<comment type="subcellular location">
    <subcellularLocation>
        <location evidence="1">Cytoplasm</location>
    </subcellularLocation>
</comment>
<dbReference type="Gene3D" id="1.10.510.10">
    <property type="entry name" value="Transferase(Phosphotransferase) domain 1"/>
    <property type="match status" value="1"/>
</dbReference>
<sequence length="515" mass="59691">MLRADQQVNGDRLSAECTAMPRSPRTDKNTKGMSEKRTDKDFIFGKLIGEGSFSSVYLAKDIHTDQEYAVKVCDKEHIKRERKVQQIIREKDIMNLLNDRWETTAPFFVKLSYAFQDECKLYFVMTFCKNGELLSLLQRVGNFDREGARFYFAEMVRAMEHLHSLRIIHRDMKPENILLDEDMHIKITDFGCAKILSKEEVEAAGCDDRPRKNSFVGTAQYVSPELLSSKACGPGADVWALGCILYQMVSGLPPFRSKSEYFIYQKIQKLEYEFPQGFYEDAKDMVRKLLVIEAEDRLGANDPIGRYTSLRSHPLLNDLDLDTMHLKKPPKIAPFLPQGDEEINWELNQPGLNSIALQLELGLQLRDTVEEEVEEQLPKRRDKQNLADVRDKELALRLADQEQNNKWNKFVEGNLILKQGLMDKRKGLFPRRRMFLLTTGPHLYYVDPVNQVLKGQIPWSDTLKTEAKNFKTFFVHTPNRTYYLEEPEGYALKWCKAIEEVKSFYYPQSSTSTST</sequence>
<evidence type="ECO:0000313" key="17">
    <source>
        <dbReference type="EMBL" id="JAI58028.1"/>
    </source>
</evidence>
<evidence type="ECO:0000259" key="16">
    <source>
        <dbReference type="PROSITE" id="PS50011"/>
    </source>
</evidence>
<dbReference type="EC" id="2.7.11.1" evidence="3"/>
<dbReference type="PANTHER" id="PTHR24356:SF163">
    <property type="entry name" value="3-PHOSPHOINOSITIDE-DEPENDENT PROTEIN KINASE 1-RELATED"/>
    <property type="match status" value="1"/>
</dbReference>
<dbReference type="InterPro" id="IPR011009">
    <property type="entry name" value="Kinase-like_dom_sf"/>
</dbReference>
<evidence type="ECO:0000256" key="10">
    <source>
        <dbReference type="ARBA" id="ARBA00022777"/>
    </source>
</evidence>
<name>A0A0P4VRU3_SCYOL</name>
<dbReference type="CDD" id="cd05581">
    <property type="entry name" value="STKc_PDK1"/>
    <property type="match status" value="1"/>
</dbReference>
<evidence type="ECO:0000256" key="13">
    <source>
        <dbReference type="ARBA" id="ARBA00048679"/>
    </source>
</evidence>
<proteinExistence type="inferred from homology"/>
<evidence type="ECO:0000256" key="15">
    <source>
        <dbReference type="SAM" id="MobiDB-lite"/>
    </source>
</evidence>
<keyword evidence="8" id="KW-0808">Transferase</keyword>
<feature type="region of interest" description="Disordered" evidence="15">
    <location>
        <begin position="1"/>
        <end position="34"/>
    </location>
</feature>
<evidence type="ECO:0000256" key="4">
    <source>
        <dbReference type="ARBA" id="ARBA00018538"/>
    </source>
</evidence>
<dbReference type="GO" id="GO:0005737">
    <property type="term" value="C:cytoplasm"/>
    <property type="evidence" value="ECO:0007669"/>
    <property type="project" value="UniProtKB-SubCell"/>
</dbReference>